<proteinExistence type="predicted"/>
<protein>
    <submittedName>
        <fullName evidence="2">Protection of telomeres protein 1 isoform X1</fullName>
    </submittedName>
</protein>
<keyword evidence="1" id="KW-1185">Reference proteome</keyword>
<reference evidence="2" key="1">
    <citation type="submission" date="2025-08" db="UniProtKB">
        <authorList>
            <consortium name="RefSeq"/>
        </authorList>
    </citation>
    <scope>IDENTIFICATION</scope>
    <source>
        <strain evidence="2">Tuebingen</strain>
        <tissue evidence="2">Fibroblasts and whole tissue</tissue>
    </source>
</reference>
<evidence type="ECO:0000313" key="2">
    <source>
        <dbReference type="RefSeq" id="XP_073798274.1"/>
    </source>
</evidence>
<evidence type="ECO:0000313" key="1">
    <source>
        <dbReference type="Proteomes" id="UP000000437"/>
    </source>
</evidence>
<dbReference type="RefSeq" id="XP_073798274.1">
    <property type="nucleotide sequence ID" value="XM_073942173.1"/>
</dbReference>
<name>A0AC58IVL3_DANRE</name>
<sequence length="773" mass="87215">MPVEKVNNSSDLDTKVPSCLQLTSIGQLTLTSDPSHRCVKARVLRKGPVISCAQRDGLEMLRAEIREEDPLQSTTEHTSINVIFFDTLAKDFSQSVKQGDIVLLANFTISKSPTFLRDKLHPCQLEMDNKDACVYVCPSAIPGPSSSEAKYVYVPLNKLKSKTLVNVYGVVTFFKQPFPSKGSDYCTTLKITDQSDVKVICTIFCKKLEDHPLIFRVGDIIRLHRFKAEAFRDSITLINTFGWSTVTFNGIIDSPIVPRTSSKSFFYGEADKRRVQELRQWAANQSLCSDLNTSLSSVQPHMYFDFTCQLLAKAVMHSGCILLKVWDGTRCQLPLLQVAVPPDELEGECTLAKDKMNLTANVLVYDNHLEVARDLKPGAFLRFYNLRALLQKVPGQLPDQPEHLGFHLHGGTVYGRGLRSLPAETPDLLSLKSVLEKHVDLDEHEEVNDGTLLEIWYTPPESIVLPNDENPGAEENAGPAYTVQTCEHNTQRITLAQVKRSTPPLSCHVRARVKKYLPQQLYQCLKLFCSKCKTMKDVPDDSAVANIFLESARDNQPCDEQWAATSSANSREPGRTISMHVSKDMVGKSSHMQLIFIEGMTLDEISVLSRDHKNLVPVRSENSKMTRMDLTAPFLFSGKKRYYGCKQCSRNTFENPVFTGVETWDEQAVAAVLGVQMMQYRFLIQFELDDVTDTIEALLWEDAERFFHISAVDASGCQDLQDRIQTIMDTIQPPESSLEERPWMDFCLSVYTVKDNDRNKVCYQITNTEIVKQ</sequence>
<accession>A0AC58IVL3</accession>
<dbReference type="Proteomes" id="UP000000437">
    <property type="component" value="Chromosome 25"/>
</dbReference>
<gene>
    <name evidence="2" type="primary">pot1</name>
</gene>
<organism evidence="1 2">
    <name type="scientific">Danio rerio</name>
    <name type="common">Zebrafish</name>
    <name type="synonym">Brachydanio rerio</name>
    <dbReference type="NCBI Taxonomy" id="7955"/>
    <lineage>
        <taxon>Eukaryota</taxon>
        <taxon>Metazoa</taxon>
        <taxon>Chordata</taxon>
        <taxon>Craniata</taxon>
        <taxon>Vertebrata</taxon>
        <taxon>Euteleostomi</taxon>
        <taxon>Actinopterygii</taxon>
        <taxon>Neopterygii</taxon>
        <taxon>Teleostei</taxon>
        <taxon>Ostariophysi</taxon>
        <taxon>Cypriniformes</taxon>
        <taxon>Danionidae</taxon>
        <taxon>Danioninae</taxon>
        <taxon>Danio</taxon>
    </lineage>
</organism>